<sequence length="72" mass="7938">MIPLLLSFVLAWVWSLAIFMCPIITTTLGCVPEEPCCAGVDEGTPEIKPCDRRRSFCLMPVVVLAVMRAKPT</sequence>
<dbReference type="EMBL" id="LR031879">
    <property type="protein sequence ID" value="VDD54567.1"/>
    <property type="molecule type" value="Genomic_DNA"/>
</dbReference>
<gene>
    <name evidence="2" type="ORF">BOLC8T47796H</name>
</gene>
<evidence type="ECO:0008006" key="3">
    <source>
        <dbReference type="Google" id="ProtNLM"/>
    </source>
</evidence>
<feature type="chain" id="PRO_5018307603" description="Secreted peptide" evidence="1">
    <location>
        <begin position="30"/>
        <end position="72"/>
    </location>
</feature>
<evidence type="ECO:0000256" key="1">
    <source>
        <dbReference type="SAM" id="SignalP"/>
    </source>
</evidence>
<evidence type="ECO:0000313" key="2">
    <source>
        <dbReference type="EMBL" id="VDD54567.1"/>
    </source>
</evidence>
<reference evidence="2" key="1">
    <citation type="submission" date="2018-11" db="EMBL/GenBank/DDBJ databases">
        <authorList>
            <consortium name="Genoscope - CEA"/>
            <person name="William W."/>
        </authorList>
    </citation>
    <scope>NUCLEOTIDE SEQUENCE</scope>
</reference>
<keyword evidence="1" id="KW-0732">Signal</keyword>
<proteinExistence type="predicted"/>
<accession>A0A3P6F9Z7</accession>
<protein>
    <recommendedName>
        <fullName evidence="3">Secreted peptide</fullName>
    </recommendedName>
</protein>
<dbReference type="AlphaFoldDB" id="A0A3P6F9Z7"/>
<organism evidence="2">
    <name type="scientific">Brassica oleracea</name>
    <name type="common">Wild cabbage</name>
    <dbReference type="NCBI Taxonomy" id="3712"/>
    <lineage>
        <taxon>Eukaryota</taxon>
        <taxon>Viridiplantae</taxon>
        <taxon>Streptophyta</taxon>
        <taxon>Embryophyta</taxon>
        <taxon>Tracheophyta</taxon>
        <taxon>Spermatophyta</taxon>
        <taxon>Magnoliopsida</taxon>
        <taxon>eudicotyledons</taxon>
        <taxon>Gunneridae</taxon>
        <taxon>Pentapetalae</taxon>
        <taxon>rosids</taxon>
        <taxon>malvids</taxon>
        <taxon>Brassicales</taxon>
        <taxon>Brassicaceae</taxon>
        <taxon>Brassiceae</taxon>
        <taxon>Brassica</taxon>
    </lineage>
</organism>
<name>A0A3P6F9Z7_BRAOL</name>
<feature type="signal peptide" evidence="1">
    <location>
        <begin position="1"/>
        <end position="29"/>
    </location>
</feature>